<evidence type="ECO:0000313" key="3">
    <source>
        <dbReference type="EMBL" id="GEO30694.1"/>
    </source>
</evidence>
<dbReference type="Pfam" id="PF14013">
    <property type="entry name" value="MT0933_antitox"/>
    <property type="match status" value="1"/>
</dbReference>
<dbReference type="OrthoDB" id="3788861at2"/>
<dbReference type="AlphaFoldDB" id="A0A512D2L2"/>
<keyword evidence="1" id="KW-0175">Coiled coil</keyword>
<dbReference type="RefSeq" id="WP_147066879.1">
    <property type="nucleotide sequence ID" value="NZ_BAAARO010000001.1"/>
</dbReference>
<feature type="compositionally biased region" description="Low complexity" evidence="2">
    <location>
        <begin position="89"/>
        <end position="112"/>
    </location>
</feature>
<protein>
    <recommendedName>
        <fullName evidence="5">Antitoxin</fullName>
    </recommendedName>
</protein>
<feature type="compositionally biased region" description="Basic and acidic residues" evidence="2">
    <location>
        <begin position="199"/>
        <end position="208"/>
    </location>
</feature>
<organism evidence="3 4">
    <name type="scientific">Terrabacter aerolatus</name>
    <dbReference type="NCBI Taxonomy" id="422442"/>
    <lineage>
        <taxon>Bacteria</taxon>
        <taxon>Bacillati</taxon>
        <taxon>Actinomycetota</taxon>
        <taxon>Actinomycetes</taxon>
        <taxon>Micrococcales</taxon>
        <taxon>Intrasporangiaceae</taxon>
        <taxon>Terrabacter</taxon>
    </lineage>
</organism>
<evidence type="ECO:0000256" key="1">
    <source>
        <dbReference type="SAM" id="Coils"/>
    </source>
</evidence>
<sequence length="214" mass="22228">MSFMDKLKKKAEELDLDAKARQLQEAATQAAKQAREKAGDFAVENRDKIDGYVETASAKIDEKTEGKYSDKVAKVREQVDRGVDKVAEGHTSGPTTATGAAAAAGATDVTGGQPFPVDPDAPTPVTASPLEAPSPIERPTPVHESGYDAAAGDVPVPVQEALSDTTLEDTVLGLDHPPTAAGAHHDGPTPEDADAAPRVPEHPRDTHGAPEGTS</sequence>
<evidence type="ECO:0000313" key="4">
    <source>
        <dbReference type="Proteomes" id="UP000321534"/>
    </source>
</evidence>
<dbReference type="EMBL" id="BJYX01000012">
    <property type="protein sequence ID" value="GEO30694.1"/>
    <property type="molecule type" value="Genomic_DNA"/>
</dbReference>
<feature type="coiled-coil region" evidence="1">
    <location>
        <begin position="4"/>
        <end position="36"/>
    </location>
</feature>
<dbReference type="Proteomes" id="UP000321534">
    <property type="component" value="Unassembled WGS sequence"/>
</dbReference>
<gene>
    <name evidence="3" type="ORF">TAE01_25040</name>
</gene>
<proteinExistence type="predicted"/>
<reference evidence="3 4" key="1">
    <citation type="submission" date="2019-07" db="EMBL/GenBank/DDBJ databases">
        <title>Whole genome shotgun sequence of Terrabacter aerolatus NBRC 106305.</title>
        <authorList>
            <person name="Hosoyama A."/>
            <person name="Uohara A."/>
            <person name="Ohji S."/>
            <person name="Ichikawa N."/>
        </authorList>
    </citation>
    <scope>NUCLEOTIDE SEQUENCE [LARGE SCALE GENOMIC DNA]</scope>
    <source>
        <strain evidence="3 4">NBRC 106305</strain>
    </source>
</reference>
<comment type="caution">
    <text evidence="3">The sequence shown here is derived from an EMBL/GenBank/DDBJ whole genome shotgun (WGS) entry which is preliminary data.</text>
</comment>
<evidence type="ECO:0000256" key="2">
    <source>
        <dbReference type="SAM" id="MobiDB-lite"/>
    </source>
</evidence>
<dbReference type="Gene3D" id="1.20.120.20">
    <property type="entry name" value="Apolipoprotein"/>
    <property type="match status" value="1"/>
</dbReference>
<feature type="region of interest" description="Disordered" evidence="2">
    <location>
        <begin position="81"/>
        <end position="214"/>
    </location>
</feature>
<evidence type="ECO:0008006" key="5">
    <source>
        <dbReference type="Google" id="ProtNLM"/>
    </source>
</evidence>
<name>A0A512D2L2_9MICO</name>
<dbReference type="InterPro" id="IPR028037">
    <property type="entry name" value="Antitoxin_Rv0909/MT0933"/>
</dbReference>
<accession>A0A512D2L2</accession>
<keyword evidence="4" id="KW-1185">Reference proteome</keyword>